<dbReference type="Gene3D" id="3.90.1200.10">
    <property type="match status" value="1"/>
</dbReference>
<evidence type="ECO:0000256" key="8">
    <source>
        <dbReference type="ARBA" id="ARBA00040505"/>
    </source>
</evidence>
<dbReference type="Pfam" id="PF01636">
    <property type="entry name" value="APH"/>
    <property type="match status" value="1"/>
</dbReference>
<dbReference type="PANTHER" id="PTHR21064">
    <property type="entry name" value="AMINOGLYCOSIDE PHOSPHOTRANSFERASE DOMAIN-CONTAINING PROTEIN-RELATED"/>
    <property type="match status" value="1"/>
</dbReference>
<reference evidence="11 12" key="1">
    <citation type="journal article" date="2016" name="Antonie Van Leeuwenhoek">
        <title>Dongia soli sp. nov., isolated from soil from Dokdo, Korea.</title>
        <authorList>
            <person name="Kim D.U."/>
            <person name="Lee H."/>
            <person name="Kim H."/>
            <person name="Kim S.G."/>
            <person name="Ka J.O."/>
        </authorList>
    </citation>
    <scope>NUCLEOTIDE SEQUENCE [LARGE SCALE GENOMIC DNA]</scope>
    <source>
        <strain evidence="11 12">D78</strain>
    </source>
</reference>
<evidence type="ECO:0000256" key="6">
    <source>
        <dbReference type="ARBA" id="ARBA00037368"/>
    </source>
</evidence>
<evidence type="ECO:0000313" key="11">
    <source>
        <dbReference type="EMBL" id="MDY0881639.1"/>
    </source>
</evidence>
<dbReference type="SUPFAM" id="SSF56112">
    <property type="entry name" value="Protein kinase-like (PK-like)"/>
    <property type="match status" value="1"/>
</dbReference>
<accession>A0ABU5E673</accession>
<dbReference type="InterPro" id="IPR050249">
    <property type="entry name" value="Pseudomonas-type_ThrB"/>
</dbReference>
<name>A0ABU5E673_9PROT</name>
<evidence type="ECO:0000256" key="4">
    <source>
        <dbReference type="ARBA" id="ARBA00022777"/>
    </source>
</evidence>
<dbReference type="Proteomes" id="UP001279642">
    <property type="component" value="Unassembled WGS sequence"/>
</dbReference>
<feature type="compositionally biased region" description="Low complexity" evidence="9">
    <location>
        <begin position="9"/>
        <end position="26"/>
    </location>
</feature>
<comment type="caution">
    <text evidence="11">The sequence shown here is derived from an EMBL/GenBank/DDBJ whole genome shotgun (WGS) entry which is preliminary data.</text>
</comment>
<sequence>MRIPSKPEAPSSVSSNALLSSPPPSLSEAQAESLAKTHFGIVVTATRLTSERDANFRLKTSSGVSYVLKIANPAEDPLVTNLQTKALLHIAAIDADLPVQRIYPTLDGVPEYMLPDGTGRHMIVRLFSYLEGEPLHQVESSPALRRNLGTALAQLGLALRGFFHPAAGHDLLWDIKNARRMRELLSYIEEPSRRALVELILTRFDDHVTPALPRLRAQIVHNDLNPHNVLVHAQDHSRVTGILDFGDMVHTPLINDLAVAAAYQLSVQGDPLADAGDFIAAYHAVTPLEPIEIDLLYDLIGARLATTATITSWRAARYPENRAYILRNAPRAWAGLEAFAALPRAQAQVRLRRICGL</sequence>
<evidence type="ECO:0000256" key="5">
    <source>
        <dbReference type="ARBA" id="ARBA00036820"/>
    </source>
</evidence>
<dbReference type="EC" id="2.7.1.81" evidence="7"/>
<evidence type="ECO:0000259" key="10">
    <source>
        <dbReference type="Pfam" id="PF01636"/>
    </source>
</evidence>
<proteinExistence type="predicted"/>
<dbReference type="InterPro" id="IPR002575">
    <property type="entry name" value="Aminoglycoside_PTrfase"/>
</dbReference>
<evidence type="ECO:0000313" key="12">
    <source>
        <dbReference type="Proteomes" id="UP001279642"/>
    </source>
</evidence>
<keyword evidence="2" id="KW-0963">Cytoplasm</keyword>
<dbReference type="PANTHER" id="PTHR21064:SF1">
    <property type="entry name" value="HYDROXYLYSINE KINASE"/>
    <property type="match status" value="1"/>
</dbReference>
<comment type="subcellular location">
    <subcellularLocation>
        <location evidence="1">Cytoplasm</location>
    </subcellularLocation>
</comment>
<feature type="domain" description="Aminoglycoside phosphotransferase" evidence="10">
    <location>
        <begin position="45"/>
        <end position="276"/>
    </location>
</feature>
<evidence type="ECO:0000256" key="7">
    <source>
        <dbReference type="ARBA" id="ARBA00038873"/>
    </source>
</evidence>
<evidence type="ECO:0000256" key="3">
    <source>
        <dbReference type="ARBA" id="ARBA00022679"/>
    </source>
</evidence>
<keyword evidence="12" id="KW-1185">Reference proteome</keyword>
<evidence type="ECO:0000256" key="9">
    <source>
        <dbReference type="SAM" id="MobiDB-lite"/>
    </source>
</evidence>
<feature type="region of interest" description="Disordered" evidence="9">
    <location>
        <begin position="1"/>
        <end position="26"/>
    </location>
</feature>
<keyword evidence="4" id="KW-0418">Kinase</keyword>
<dbReference type="RefSeq" id="WP_320506694.1">
    <property type="nucleotide sequence ID" value="NZ_JAXCLW010000001.1"/>
</dbReference>
<organism evidence="11 12">
    <name type="scientific">Dongia soli</name>
    <dbReference type="NCBI Taxonomy" id="600628"/>
    <lineage>
        <taxon>Bacteria</taxon>
        <taxon>Pseudomonadati</taxon>
        <taxon>Pseudomonadota</taxon>
        <taxon>Alphaproteobacteria</taxon>
        <taxon>Rhodospirillales</taxon>
        <taxon>Dongiaceae</taxon>
        <taxon>Dongia</taxon>
    </lineage>
</organism>
<dbReference type="InterPro" id="IPR011009">
    <property type="entry name" value="Kinase-like_dom_sf"/>
</dbReference>
<comment type="catalytic activity">
    <reaction evidence="5">
        <text>(5R)-5-hydroxy-L-lysine + GTP = (5R)-5-phosphooxy-L-lysine + GDP + H(+)</text>
        <dbReference type="Rhea" id="RHEA:19049"/>
        <dbReference type="ChEBI" id="CHEBI:15378"/>
        <dbReference type="ChEBI" id="CHEBI:37565"/>
        <dbReference type="ChEBI" id="CHEBI:57882"/>
        <dbReference type="ChEBI" id="CHEBI:58189"/>
        <dbReference type="ChEBI" id="CHEBI:58357"/>
        <dbReference type="EC" id="2.7.1.81"/>
    </reaction>
</comment>
<comment type="function">
    <text evidence="6">Catalyzes the GTP-dependent phosphorylation of 5-hydroxy-L-lysine.</text>
</comment>
<protein>
    <recommendedName>
        <fullName evidence="8">Hydroxylysine kinase</fullName>
        <ecNumber evidence="7">2.7.1.81</ecNumber>
    </recommendedName>
</protein>
<evidence type="ECO:0000256" key="2">
    <source>
        <dbReference type="ARBA" id="ARBA00022490"/>
    </source>
</evidence>
<dbReference type="EMBL" id="JAXCLW010000001">
    <property type="protein sequence ID" value="MDY0881639.1"/>
    <property type="molecule type" value="Genomic_DNA"/>
</dbReference>
<keyword evidence="3" id="KW-0808">Transferase</keyword>
<gene>
    <name evidence="11" type="ORF">SMD27_02165</name>
</gene>
<evidence type="ECO:0000256" key="1">
    <source>
        <dbReference type="ARBA" id="ARBA00004496"/>
    </source>
</evidence>